<comment type="caution">
    <text evidence="2">The sequence shown here is derived from an EMBL/GenBank/DDBJ whole genome shotgun (WGS) entry which is preliminary data.</text>
</comment>
<dbReference type="InterPro" id="IPR003959">
    <property type="entry name" value="ATPase_AAA_core"/>
</dbReference>
<evidence type="ECO:0000313" key="2">
    <source>
        <dbReference type="EMBL" id="HCK23587.1"/>
    </source>
</evidence>
<dbReference type="GO" id="GO:0005524">
    <property type="term" value="F:ATP binding"/>
    <property type="evidence" value="ECO:0007669"/>
    <property type="project" value="InterPro"/>
</dbReference>
<dbReference type="SUPFAM" id="SSF52540">
    <property type="entry name" value="P-loop containing nucleoside triphosphate hydrolases"/>
    <property type="match status" value="1"/>
</dbReference>
<dbReference type="Pfam" id="PF13304">
    <property type="entry name" value="AAA_21"/>
    <property type="match status" value="1"/>
</dbReference>
<dbReference type="Proteomes" id="UP000263098">
    <property type="component" value="Unassembled WGS sequence"/>
</dbReference>
<organism evidence="2 3">
    <name type="scientific">Bacteroides graminisolvens</name>
    <dbReference type="NCBI Taxonomy" id="477666"/>
    <lineage>
        <taxon>Bacteria</taxon>
        <taxon>Pseudomonadati</taxon>
        <taxon>Bacteroidota</taxon>
        <taxon>Bacteroidia</taxon>
        <taxon>Bacteroidales</taxon>
        <taxon>Bacteroidaceae</taxon>
        <taxon>Bacteroides</taxon>
    </lineage>
</organism>
<dbReference type="InterPro" id="IPR027417">
    <property type="entry name" value="P-loop_NTPase"/>
</dbReference>
<dbReference type="GO" id="GO:0016887">
    <property type="term" value="F:ATP hydrolysis activity"/>
    <property type="evidence" value="ECO:0007669"/>
    <property type="project" value="InterPro"/>
</dbReference>
<feature type="domain" description="ATPase AAA-type core" evidence="1">
    <location>
        <begin position="49"/>
        <end position="355"/>
    </location>
</feature>
<dbReference type="PANTHER" id="PTHR40396:SF1">
    <property type="entry name" value="ATPASE AAA-TYPE CORE DOMAIN-CONTAINING PROTEIN"/>
    <property type="match status" value="1"/>
</dbReference>
<reference evidence="2 3" key="1">
    <citation type="journal article" date="2018" name="Nat. Biotechnol.">
        <title>A standardized bacterial taxonomy based on genome phylogeny substantially revises the tree of life.</title>
        <authorList>
            <person name="Parks D.H."/>
            <person name="Chuvochina M."/>
            <person name="Waite D.W."/>
            <person name="Rinke C."/>
            <person name="Skarshewski A."/>
            <person name="Chaumeil P.A."/>
            <person name="Hugenholtz P."/>
        </authorList>
    </citation>
    <scope>NUCLEOTIDE SEQUENCE [LARGE SCALE GENOMIC DNA]</scope>
    <source>
        <strain evidence="2">UBA9667</strain>
    </source>
</reference>
<sequence>MILDVQFKNYRSFRDECNFTMEASSSESKSDNVFTTSVSENNTERLLKIAVIYGANASGKTNIIRLLYLLRAIILKPSETQGDEGVNIYDPFRLDMESDANPTEVSITFVVCGVKYIYSLTYNQDEFLSEKLVFYPRGSSALLFEREPDGEQTGSLKRYKAKYGSTVSRSNKQKFSVFSNKLILSKFLYDVPDDDITPIAKYLANIQIANGYHNRMINDLWDEVREWLSEDDKRKTKLVELLAFADLGIKTFKIINGEKSLNKVILVHERYNASERSEDIDFSFENESYGTRQLFVLGGKILQSLESGLPLFVDEMDTGFHTYISSFILDIYRNERINKKNAQLILTTHDINLLNEDCLRKDQIWFTEKSDKGVSELYSLSDFDNVREDTAFAKWYMANKFGAVPTIKSLERLFADE</sequence>
<accession>A0A3D2SBH1</accession>
<evidence type="ECO:0000259" key="1">
    <source>
        <dbReference type="Pfam" id="PF13304"/>
    </source>
</evidence>
<evidence type="ECO:0000313" key="3">
    <source>
        <dbReference type="Proteomes" id="UP000263098"/>
    </source>
</evidence>
<dbReference type="Gene3D" id="3.40.50.300">
    <property type="entry name" value="P-loop containing nucleotide triphosphate hydrolases"/>
    <property type="match status" value="1"/>
</dbReference>
<dbReference type="PANTHER" id="PTHR40396">
    <property type="entry name" value="ATPASE-LIKE PROTEIN"/>
    <property type="match status" value="1"/>
</dbReference>
<proteinExistence type="predicted"/>
<dbReference type="EMBL" id="DPVG01000078">
    <property type="protein sequence ID" value="HCK23587.1"/>
    <property type="molecule type" value="Genomic_DNA"/>
</dbReference>
<name>A0A3D2SBH1_9BACE</name>
<gene>
    <name evidence="2" type="ORF">DHW31_02205</name>
</gene>
<protein>
    <recommendedName>
        <fullName evidence="1">ATPase AAA-type core domain-containing protein</fullName>
    </recommendedName>
</protein>
<dbReference type="AlphaFoldDB" id="A0A3D2SBH1"/>